<name>A0A0G1JDK8_9BACT</name>
<protein>
    <submittedName>
        <fullName evidence="1">Uncharacterized protein</fullName>
    </submittedName>
</protein>
<dbReference type="Proteomes" id="UP000034154">
    <property type="component" value="Unassembled WGS sequence"/>
</dbReference>
<reference evidence="1 2" key="1">
    <citation type="journal article" date="2015" name="Nature">
        <title>rRNA introns, odd ribosomes, and small enigmatic genomes across a large radiation of phyla.</title>
        <authorList>
            <person name="Brown C.T."/>
            <person name="Hug L.A."/>
            <person name="Thomas B.C."/>
            <person name="Sharon I."/>
            <person name="Castelle C.J."/>
            <person name="Singh A."/>
            <person name="Wilkins M.J."/>
            <person name="Williams K.H."/>
            <person name="Banfield J.F."/>
        </authorList>
    </citation>
    <scope>NUCLEOTIDE SEQUENCE [LARGE SCALE GENOMIC DNA]</scope>
</reference>
<proteinExistence type="predicted"/>
<accession>A0A0G1JDK8</accession>
<organism evidence="1 2">
    <name type="scientific">Candidatus Uhrbacteria bacterium GW2011_GWF2_44_350</name>
    <dbReference type="NCBI Taxonomy" id="1619000"/>
    <lineage>
        <taxon>Bacteria</taxon>
        <taxon>Candidatus Uhriibacteriota</taxon>
    </lineage>
</organism>
<dbReference type="EMBL" id="LCJB01000058">
    <property type="protein sequence ID" value="KKT69468.1"/>
    <property type="molecule type" value="Genomic_DNA"/>
</dbReference>
<sequence length="321" mass="35516">MFFKVKRIGIILGVFLIICIVLAFICRHYSTEQTLQFAEETTPEVKEWSTFTYSGDMTKAGGYPTQIPVDFSLIYPSTDTIIGPSHCYSQFCGVVGYTFNIESPLLKGIDLVTHKKDALVSFVPISYDEDIRASFGDQPHIQIVGQKRSYGNSIGTEFLNVTPERSLTVNSSFLVTDFFTSETYDVFLFYAGPYTVVAARPADSSFSDQDWALFLSSLLVSTRYETSTWIEVTGALGTPGVYSDAFIVRVPPDMKVEVLYPGFPLGFADAFSIAATQATGPLPESLLVPIVDPRTANILPNEFVYQEGGRGDAVWKAGRYF</sequence>
<comment type="caution">
    <text evidence="1">The sequence shown here is derived from an EMBL/GenBank/DDBJ whole genome shotgun (WGS) entry which is preliminary data.</text>
</comment>
<gene>
    <name evidence="1" type="ORF">UW63_C0058G0008</name>
</gene>
<dbReference type="AlphaFoldDB" id="A0A0G1JDK8"/>
<evidence type="ECO:0000313" key="2">
    <source>
        <dbReference type="Proteomes" id="UP000034154"/>
    </source>
</evidence>
<evidence type="ECO:0000313" key="1">
    <source>
        <dbReference type="EMBL" id="KKT69468.1"/>
    </source>
</evidence>